<dbReference type="Proteomes" id="UP001597340">
    <property type="component" value="Unassembled WGS sequence"/>
</dbReference>
<evidence type="ECO:0000313" key="2">
    <source>
        <dbReference type="EMBL" id="MFD1460432.1"/>
    </source>
</evidence>
<keyword evidence="3" id="KW-1185">Reference proteome</keyword>
<reference evidence="3" key="1">
    <citation type="journal article" date="2019" name="Int. J. Syst. Evol. Microbiol.">
        <title>The Global Catalogue of Microorganisms (GCM) 10K type strain sequencing project: providing services to taxonomists for standard genome sequencing and annotation.</title>
        <authorList>
            <consortium name="The Broad Institute Genomics Platform"/>
            <consortium name="The Broad Institute Genome Sequencing Center for Infectious Disease"/>
            <person name="Wu L."/>
            <person name="Ma J."/>
        </authorList>
    </citation>
    <scope>NUCLEOTIDE SEQUENCE [LARGE SCALE GENOMIC DNA]</scope>
    <source>
        <strain evidence="3">CCM 9147</strain>
    </source>
</reference>
<dbReference type="EMBL" id="JBHTNZ010000002">
    <property type="protein sequence ID" value="MFD1460432.1"/>
    <property type="molecule type" value="Genomic_DNA"/>
</dbReference>
<dbReference type="PROSITE" id="PS51257">
    <property type="entry name" value="PROKAR_LIPOPROTEIN"/>
    <property type="match status" value="1"/>
</dbReference>
<organism evidence="2 3">
    <name type="scientific">Paenibacillus farraposensis</name>
    <dbReference type="NCBI Taxonomy" id="2807095"/>
    <lineage>
        <taxon>Bacteria</taxon>
        <taxon>Bacillati</taxon>
        <taxon>Bacillota</taxon>
        <taxon>Bacilli</taxon>
        <taxon>Bacillales</taxon>
        <taxon>Paenibacillaceae</taxon>
        <taxon>Paenibacillus</taxon>
    </lineage>
</organism>
<sequence length="184" mass="21364">MKRRLLFFVFFMIVMSSCSQSSSVNPVLKNTNNSLNNIDLKPITTTLQKLYVEENKASGFKNEVNNEVDSFTTFRGVIVNDFLGNKVHVNKEKLKIFVLLKLKRMTQIENITRDLTEEKNTIELVNYLNIQLTEELKKKIIKTLDNHILRESQKSPQGKKELVYINRQFKTQIAASRQFSISTC</sequence>
<evidence type="ECO:0000313" key="3">
    <source>
        <dbReference type="Proteomes" id="UP001597340"/>
    </source>
</evidence>
<keyword evidence="1" id="KW-0732">Signal</keyword>
<comment type="caution">
    <text evidence="2">The sequence shown here is derived from an EMBL/GenBank/DDBJ whole genome shotgun (WGS) entry which is preliminary data.</text>
</comment>
<accession>A0ABW4D6U5</accession>
<proteinExistence type="predicted"/>
<feature type="signal peptide" evidence="1">
    <location>
        <begin position="1"/>
        <end position="21"/>
    </location>
</feature>
<gene>
    <name evidence="2" type="ORF">ACFQ5D_03015</name>
</gene>
<evidence type="ECO:0000256" key="1">
    <source>
        <dbReference type="SAM" id="SignalP"/>
    </source>
</evidence>
<protein>
    <recommendedName>
        <fullName evidence="4">Lipoprotein</fullName>
    </recommendedName>
</protein>
<evidence type="ECO:0008006" key="4">
    <source>
        <dbReference type="Google" id="ProtNLM"/>
    </source>
</evidence>
<name>A0ABW4D6U5_9BACL</name>
<feature type="chain" id="PRO_5046754561" description="Lipoprotein" evidence="1">
    <location>
        <begin position="22"/>
        <end position="184"/>
    </location>
</feature>